<dbReference type="Pfam" id="PF10708">
    <property type="entry name" value="DUF2510"/>
    <property type="match status" value="1"/>
</dbReference>
<dbReference type="EMBL" id="JBEGDP010000010">
    <property type="protein sequence ID" value="MEQ7847716.1"/>
    <property type="molecule type" value="Genomic_DNA"/>
</dbReference>
<evidence type="ECO:0000256" key="1">
    <source>
        <dbReference type="SAM" id="Phobius"/>
    </source>
</evidence>
<evidence type="ECO:0000313" key="3">
    <source>
        <dbReference type="EMBL" id="MEQ7847716.1"/>
    </source>
</evidence>
<gene>
    <name evidence="3" type="ORF">V6R90_10535</name>
</gene>
<dbReference type="InterPro" id="IPR018929">
    <property type="entry name" value="DUF2510"/>
</dbReference>
<feature type="transmembrane region" description="Helical" evidence="1">
    <location>
        <begin position="74"/>
        <end position="95"/>
    </location>
</feature>
<dbReference type="Proteomes" id="UP001482520">
    <property type="component" value="Unassembled WGS sequence"/>
</dbReference>
<evidence type="ECO:0000259" key="2">
    <source>
        <dbReference type="Pfam" id="PF10708"/>
    </source>
</evidence>
<comment type="caution">
    <text evidence="3">The sequence shown here is derived from an EMBL/GenBank/DDBJ whole genome shotgun (WGS) entry which is preliminary data.</text>
</comment>
<evidence type="ECO:0000313" key="4">
    <source>
        <dbReference type="Proteomes" id="UP001482520"/>
    </source>
</evidence>
<reference evidence="3 4" key="1">
    <citation type="submission" date="2024-02" db="EMBL/GenBank/DDBJ databases">
        <title>Full genome sequence of Nocardioides kribbensis.</title>
        <authorList>
            <person name="Poletto B.L."/>
            <person name="Silva G."/>
            <person name="Galante D."/>
            <person name="Campos K.R."/>
            <person name="Santos M.B.N."/>
            <person name="Sacchi C.T."/>
        </authorList>
    </citation>
    <scope>NUCLEOTIDE SEQUENCE [LARGE SCALE GENOMIC DNA]</scope>
    <source>
        <strain evidence="3 4">O4R</strain>
    </source>
</reference>
<keyword evidence="1" id="KW-0812">Transmembrane</keyword>
<feature type="transmembrane region" description="Helical" evidence="1">
    <location>
        <begin position="46"/>
        <end position="68"/>
    </location>
</feature>
<organism evidence="3 4">
    <name type="scientific">Nocardioides kribbensis</name>
    <dbReference type="NCBI Taxonomy" id="305517"/>
    <lineage>
        <taxon>Bacteria</taxon>
        <taxon>Bacillati</taxon>
        <taxon>Actinomycetota</taxon>
        <taxon>Actinomycetes</taxon>
        <taxon>Propionibacteriales</taxon>
        <taxon>Nocardioidaceae</taxon>
        <taxon>Nocardioides</taxon>
    </lineage>
</organism>
<dbReference type="RefSeq" id="WP_349804634.1">
    <property type="nucleotide sequence ID" value="NZ_JBEGDP010000010.1"/>
</dbReference>
<name>A0ABV1NYX1_9ACTN</name>
<accession>A0ABV1NYX1</accession>
<sequence>MSEKAAPGWYVPSSNPNTRRYWDGARWTDQYAPLDAPKAESSQEGLIAAGWIGLFLLPIAATVIGLVLANRRPVMGLTMFGLSFVSALAWALLLFG</sequence>
<keyword evidence="1" id="KW-1133">Transmembrane helix</keyword>
<proteinExistence type="predicted"/>
<protein>
    <submittedName>
        <fullName evidence="3">DUF2510 domain-containing protein</fullName>
    </submittedName>
</protein>
<feature type="domain" description="DUF2510" evidence="2">
    <location>
        <begin position="7"/>
        <end position="39"/>
    </location>
</feature>
<keyword evidence="4" id="KW-1185">Reference proteome</keyword>
<keyword evidence="1" id="KW-0472">Membrane</keyword>